<dbReference type="EMBL" id="AP023322">
    <property type="protein sequence ID" value="BCI61699.1"/>
    <property type="molecule type" value="Genomic_DNA"/>
</dbReference>
<feature type="transmembrane region" description="Helical" evidence="7">
    <location>
        <begin position="176"/>
        <end position="196"/>
    </location>
</feature>
<dbReference type="RefSeq" id="WP_200755275.1">
    <property type="nucleotide sequence ID" value="NZ_AP023322.1"/>
</dbReference>
<sequence>MRDILNYCLSREREYDCYSSYLILLFRCFSGLMMIPYGYGKIVDYDRYAADFFGDPLGIGDLPSLWLTIFAQVVCPVTLILGFQMRISAGILAFNMLVAVKYHFSDPFSIKALPMLFLGMYVILILWGAGRYSMDFCFYSSGGRRFLSRSERWSICCVAVAFVILCVLFANIVSGWIVAVLLIPVMVLFISSYYILRYE</sequence>
<feature type="transmembrane region" description="Helical" evidence="7">
    <location>
        <begin position="59"/>
        <end position="80"/>
    </location>
</feature>
<evidence type="ECO:0000313" key="9">
    <source>
        <dbReference type="Proteomes" id="UP000594042"/>
    </source>
</evidence>
<dbReference type="PANTHER" id="PTHR33452:SF1">
    <property type="entry name" value="INNER MEMBRANE PROTEIN YPHA-RELATED"/>
    <property type="match status" value="1"/>
</dbReference>
<keyword evidence="4 7" id="KW-0812">Transmembrane</keyword>
<evidence type="ECO:0008006" key="10">
    <source>
        <dbReference type="Google" id="ProtNLM"/>
    </source>
</evidence>
<keyword evidence="5 7" id="KW-1133">Transmembrane helix</keyword>
<keyword evidence="3" id="KW-1003">Cell membrane</keyword>
<organism evidence="8 9">
    <name type="scientific">Coprobacter secundus subsp. similis</name>
    <dbReference type="NCBI Taxonomy" id="2751153"/>
    <lineage>
        <taxon>Bacteria</taxon>
        <taxon>Pseudomonadati</taxon>
        <taxon>Bacteroidota</taxon>
        <taxon>Bacteroidia</taxon>
        <taxon>Bacteroidales</taxon>
        <taxon>Barnesiellaceae</taxon>
        <taxon>Coprobacter</taxon>
    </lineage>
</organism>
<comment type="subcellular location">
    <subcellularLocation>
        <location evidence="1">Cell membrane</location>
        <topology evidence="1">Multi-pass membrane protein</topology>
    </subcellularLocation>
</comment>
<dbReference type="GO" id="GO:0005886">
    <property type="term" value="C:plasma membrane"/>
    <property type="evidence" value="ECO:0007669"/>
    <property type="project" value="UniProtKB-SubCell"/>
</dbReference>
<evidence type="ECO:0000256" key="3">
    <source>
        <dbReference type="ARBA" id="ARBA00022475"/>
    </source>
</evidence>
<dbReference type="Proteomes" id="UP000594042">
    <property type="component" value="Chromosome"/>
</dbReference>
<proteinExistence type="inferred from homology"/>
<keyword evidence="6 7" id="KW-0472">Membrane</keyword>
<evidence type="ECO:0000256" key="7">
    <source>
        <dbReference type="SAM" id="Phobius"/>
    </source>
</evidence>
<dbReference type="InterPro" id="IPR051907">
    <property type="entry name" value="DoxX-like_oxidoreductase"/>
</dbReference>
<evidence type="ECO:0000256" key="5">
    <source>
        <dbReference type="ARBA" id="ARBA00022989"/>
    </source>
</evidence>
<feature type="transmembrane region" description="Helical" evidence="7">
    <location>
        <begin position="153"/>
        <end position="170"/>
    </location>
</feature>
<dbReference type="InterPro" id="IPR032808">
    <property type="entry name" value="DoxX"/>
</dbReference>
<name>A0A7G1HPU5_9BACT</name>
<accession>A0A7G1HPU5</accession>
<reference evidence="9" key="1">
    <citation type="submission" date="2020-07" db="EMBL/GenBank/DDBJ databases">
        <title>Complete genome sequencing of Coprobacter sp. strain 2CBH44.</title>
        <authorList>
            <person name="Sakamoto M."/>
            <person name="Murakami T."/>
            <person name="Mori H."/>
        </authorList>
    </citation>
    <scope>NUCLEOTIDE SEQUENCE [LARGE SCALE GENOMIC DNA]</scope>
    <source>
        <strain evidence="9">2CBH44</strain>
    </source>
</reference>
<dbReference type="PANTHER" id="PTHR33452">
    <property type="entry name" value="OXIDOREDUCTASE CATD-RELATED"/>
    <property type="match status" value="1"/>
</dbReference>
<feature type="transmembrane region" description="Helical" evidence="7">
    <location>
        <begin position="21"/>
        <end position="39"/>
    </location>
</feature>
<evidence type="ECO:0000256" key="6">
    <source>
        <dbReference type="ARBA" id="ARBA00023136"/>
    </source>
</evidence>
<evidence type="ECO:0000256" key="1">
    <source>
        <dbReference type="ARBA" id="ARBA00004651"/>
    </source>
</evidence>
<evidence type="ECO:0000256" key="2">
    <source>
        <dbReference type="ARBA" id="ARBA00006679"/>
    </source>
</evidence>
<dbReference type="AlphaFoldDB" id="A0A7G1HPU5"/>
<feature type="transmembrane region" description="Helical" evidence="7">
    <location>
        <begin position="110"/>
        <end position="132"/>
    </location>
</feature>
<evidence type="ECO:0000256" key="4">
    <source>
        <dbReference type="ARBA" id="ARBA00022692"/>
    </source>
</evidence>
<keyword evidence="9" id="KW-1185">Reference proteome</keyword>
<gene>
    <name evidence="8" type="ORF">Cop2CBH44_00520</name>
</gene>
<protein>
    <recommendedName>
        <fullName evidence="10">DoxX family protein</fullName>
    </recommendedName>
</protein>
<comment type="similarity">
    <text evidence="2">Belongs to the DoxX family.</text>
</comment>
<evidence type="ECO:0000313" key="8">
    <source>
        <dbReference type="EMBL" id="BCI61699.1"/>
    </source>
</evidence>
<dbReference type="KEGG" id="copr:Cop2CBH44_00520"/>
<feature type="transmembrane region" description="Helical" evidence="7">
    <location>
        <begin position="87"/>
        <end position="104"/>
    </location>
</feature>
<dbReference type="Pfam" id="PF07681">
    <property type="entry name" value="DoxX"/>
    <property type="match status" value="1"/>
</dbReference>